<evidence type="ECO:0000256" key="1">
    <source>
        <dbReference type="SAM" id="SignalP"/>
    </source>
</evidence>
<organism evidence="2 3">
    <name type="scientific">Roseateles paludis</name>
    <dbReference type="NCBI Taxonomy" id="3145238"/>
    <lineage>
        <taxon>Bacteria</taxon>
        <taxon>Pseudomonadati</taxon>
        <taxon>Pseudomonadota</taxon>
        <taxon>Betaproteobacteria</taxon>
        <taxon>Burkholderiales</taxon>
        <taxon>Sphaerotilaceae</taxon>
        <taxon>Roseateles</taxon>
    </lineage>
</organism>
<evidence type="ECO:0000313" key="2">
    <source>
        <dbReference type="EMBL" id="MEO3693045.1"/>
    </source>
</evidence>
<accession>A0ABV0G5T1</accession>
<feature type="chain" id="PRO_5047417993" description="Lipoprotein" evidence="1">
    <location>
        <begin position="20"/>
        <end position="185"/>
    </location>
</feature>
<dbReference type="PROSITE" id="PS51257">
    <property type="entry name" value="PROKAR_LIPOPROTEIN"/>
    <property type="match status" value="1"/>
</dbReference>
<dbReference type="RefSeq" id="WP_347705865.1">
    <property type="nucleotide sequence ID" value="NZ_JBDPZD010000005.1"/>
</dbReference>
<dbReference type="Proteomes" id="UP001495147">
    <property type="component" value="Unassembled WGS sequence"/>
</dbReference>
<sequence length="185" mass="19168">MRSVLPSLLVLTAALSACGGGGNPLDNPATITNTSADAGQKLSFAYYQKCVNPILLELLPIAGTAVTNTCAAGGCHDVNTGSGGALRINPRAAEVVIGPTPDVAALRLSEMYRNFRSAQAQVVFAEPAASRLITKPLVRGVLHGGGRVFLDENDPKARTLIYWMSHPVPQGLDEFSAPAPASCAG</sequence>
<comment type="caution">
    <text evidence="2">The sequence shown here is derived from an EMBL/GenBank/DDBJ whole genome shotgun (WGS) entry which is preliminary data.</text>
</comment>
<keyword evidence="1" id="KW-0732">Signal</keyword>
<dbReference type="EMBL" id="JBDPZD010000005">
    <property type="protein sequence ID" value="MEO3693045.1"/>
    <property type="molecule type" value="Genomic_DNA"/>
</dbReference>
<evidence type="ECO:0000313" key="3">
    <source>
        <dbReference type="Proteomes" id="UP001495147"/>
    </source>
</evidence>
<gene>
    <name evidence="2" type="ORF">ABDJ85_16350</name>
</gene>
<name>A0ABV0G5T1_9BURK</name>
<protein>
    <recommendedName>
        <fullName evidence="4">Lipoprotein</fullName>
    </recommendedName>
</protein>
<evidence type="ECO:0008006" key="4">
    <source>
        <dbReference type="Google" id="ProtNLM"/>
    </source>
</evidence>
<reference evidence="2 3" key="1">
    <citation type="submission" date="2024-05" db="EMBL/GenBank/DDBJ databases">
        <title>Roseateles sp. DJS-2-20 16S ribosomal RNA gene Genome sequencing and assembly.</title>
        <authorList>
            <person name="Woo H."/>
        </authorList>
    </citation>
    <scope>NUCLEOTIDE SEQUENCE [LARGE SCALE GENOMIC DNA]</scope>
    <source>
        <strain evidence="2 3">DJS-2-20</strain>
    </source>
</reference>
<keyword evidence="3" id="KW-1185">Reference proteome</keyword>
<feature type="signal peptide" evidence="1">
    <location>
        <begin position="1"/>
        <end position="19"/>
    </location>
</feature>
<proteinExistence type="predicted"/>